<dbReference type="PROSITE" id="PS51128">
    <property type="entry name" value="ZF_DKSA_2"/>
    <property type="match status" value="1"/>
</dbReference>
<evidence type="ECO:0000259" key="6">
    <source>
        <dbReference type="Pfam" id="PF21157"/>
    </source>
</evidence>
<sequence length="134" mass="15627">MITEEQIKAAPESDYMNSEQLEFFKQLLFDLHDSTTARIEETKRLMASPPDLNDENDRASWEEQNSISLRILDREQKLLPKIKQSLERIRLGEYGYCLESGEPIGVPRLIARPTAEYCADVKALQETKEKFYRD</sequence>
<dbReference type="SUPFAM" id="SSF109635">
    <property type="entry name" value="DnaK suppressor protein DksA, alpha-hairpin domain"/>
    <property type="match status" value="1"/>
</dbReference>
<feature type="domain" description="DnaK suppressor protein DksA N-terminal" evidence="6">
    <location>
        <begin position="20"/>
        <end position="89"/>
    </location>
</feature>
<dbReference type="RefSeq" id="WP_243749495.1">
    <property type="nucleotide sequence ID" value="NZ_JAAONY010000002.1"/>
</dbReference>
<keyword evidence="2" id="KW-0863">Zinc-finger</keyword>
<dbReference type="Proteomes" id="UP000528457">
    <property type="component" value="Unassembled WGS sequence"/>
</dbReference>
<dbReference type="Pfam" id="PF01258">
    <property type="entry name" value="zf-dskA_traR"/>
    <property type="match status" value="1"/>
</dbReference>
<proteinExistence type="predicted"/>
<evidence type="ECO:0000313" key="7">
    <source>
        <dbReference type="EMBL" id="MBB6522272.1"/>
    </source>
</evidence>
<dbReference type="PANTHER" id="PTHR33823:SF2">
    <property type="entry name" value="RNA POLYMERASE-BINDING TRANSCRIPTION FACTOR DKSA"/>
    <property type="match status" value="1"/>
</dbReference>
<dbReference type="GO" id="GO:0008270">
    <property type="term" value="F:zinc ion binding"/>
    <property type="evidence" value="ECO:0007669"/>
    <property type="project" value="UniProtKB-KW"/>
</dbReference>
<evidence type="ECO:0000256" key="4">
    <source>
        <dbReference type="PROSITE-ProRule" id="PRU00510"/>
    </source>
</evidence>
<gene>
    <name evidence="7" type="ORF">HNR48_002557</name>
</gene>
<protein>
    <submittedName>
        <fullName evidence="7">DnaK suppressor protein</fullName>
    </submittedName>
</protein>
<dbReference type="Pfam" id="PF21157">
    <property type="entry name" value="DksA_N"/>
    <property type="match status" value="1"/>
</dbReference>
<reference evidence="7 8" key="1">
    <citation type="submission" date="2020-08" db="EMBL/GenBank/DDBJ databases">
        <title>Genomic Encyclopedia of Type Strains, Phase IV (KMG-IV): sequencing the most valuable type-strain genomes for metagenomic binning, comparative biology and taxonomic classification.</title>
        <authorList>
            <person name="Goeker M."/>
        </authorList>
    </citation>
    <scope>NUCLEOTIDE SEQUENCE [LARGE SCALE GENOMIC DNA]</scope>
    <source>
        <strain evidence="7 8">DSM 22368</strain>
    </source>
</reference>
<keyword evidence="1" id="KW-0479">Metal-binding</keyword>
<evidence type="ECO:0000259" key="5">
    <source>
        <dbReference type="Pfam" id="PF01258"/>
    </source>
</evidence>
<feature type="zinc finger region" description="dksA C4-type" evidence="4">
    <location>
        <begin position="97"/>
        <end position="121"/>
    </location>
</feature>
<dbReference type="InterPro" id="IPR048489">
    <property type="entry name" value="DksA_N"/>
</dbReference>
<evidence type="ECO:0000256" key="1">
    <source>
        <dbReference type="ARBA" id="ARBA00022723"/>
    </source>
</evidence>
<keyword evidence="3" id="KW-0862">Zinc</keyword>
<feature type="domain" description="Zinc finger DksA/TraR C4-type" evidence="5">
    <location>
        <begin position="92"/>
        <end position="122"/>
    </location>
</feature>
<keyword evidence="8" id="KW-1185">Reference proteome</keyword>
<name>A0A7X0MYP6_9GAMM</name>
<dbReference type="PANTHER" id="PTHR33823">
    <property type="entry name" value="RNA POLYMERASE-BINDING TRANSCRIPTION FACTOR DKSA-RELATED"/>
    <property type="match status" value="1"/>
</dbReference>
<accession>A0A7X0MYP6</accession>
<dbReference type="InterPro" id="IPR037187">
    <property type="entry name" value="DnaK_N"/>
</dbReference>
<dbReference type="AlphaFoldDB" id="A0A7X0MYP6"/>
<dbReference type="InterPro" id="IPR000962">
    <property type="entry name" value="Znf_DskA_TraR"/>
</dbReference>
<comment type="caution">
    <text evidence="7">The sequence shown here is derived from an EMBL/GenBank/DDBJ whole genome shotgun (WGS) entry which is preliminary data.</text>
</comment>
<dbReference type="EMBL" id="JACHHT010000002">
    <property type="protein sequence ID" value="MBB6522272.1"/>
    <property type="molecule type" value="Genomic_DNA"/>
</dbReference>
<dbReference type="SUPFAM" id="SSF57716">
    <property type="entry name" value="Glucocorticoid receptor-like (DNA-binding domain)"/>
    <property type="match status" value="1"/>
</dbReference>
<evidence type="ECO:0000256" key="3">
    <source>
        <dbReference type="ARBA" id="ARBA00022833"/>
    </source>
</evidence>
<evidence type="ECO:0000313" key="8">
    <source>
        <dbReference type="Proteomes" id="UP000528457"/>
    </source>
</evidence>
<dbReference type="InParanoid" id="A0A7X0MYP6"/>
<organism evidence="7 8">
    <name type="scientific">Pseudoteredinibacter isoporae</name>
    <dbReference type="NCBI Taxonomy" id="570281"/>
    <lineage>
        <taxon>Bacteria</taxon>
        <taxon>Pseudomonadati</taxon>
        <taxon>Pseudomonadota</taxon>
        <taxon>Gammaproteobacteria</taxon>
        <taxon>Cellvibrionales</taxon>
        <taxon>Cellvibrionaceae</taxon>
        <taxon>Pseudoteredinibacter</taxon>
    </lineage>
</organism>
<dbReference type="Gene3D" id="1.20.120.910">
    <property type="entry name" value="DksA, coiled-coil domain"/>
    <property type="match status" value="1"/>
</dbReference>
<evidence type="ECO:0000256" key="2">
    <source>
        <dbReference type="ARBA" id="ARBA00022771"/>
    </source>
</evidence>